<dbReference type="Pfam" id="PF13041">
    <property type="entry name" value="PPR_2"/>
    <property type="match status" value="5"/>
</dbReference>
<feature type="repeat" description="PPR" evidence="2">
    <location>
        <begin position="329"/>
        <end position="359"/>
    </location>
</feature>
<dbReference type="InterPro" id="IPR046849">
    <property type="entry name" value="E2_motif"/>
</dbReference>
<dbReference type="NCBIfam" id="TIGR00756">
    <property type="entry name" value="PPR"/>
    <property type="match status" value="7"/>
</dbReference>
<feature type="repeat" description="PPR" evidence="2">
    <location>
        <begin position="531"/>
        <end position="561"/>
    </location>
</feature>
<dbReference type="Proteomes" id="UP000886885">
    <property type="component" value="Chromosome 1A"/>
</dbReference>
<dbReference type="InterPro" id="IPR002885">
    <property type="entry name" value="PPR_rpt"/>
</dbReference>
<dbReference type="FunFam" id="1.25.40.10:FF:000344">
    <property type="entry name" value="Pentatricopeptide repeat-containing protein"/>
    <property type="match status" value="1"/>
</dbReference>
<dbReference type="GO" id="GO:0003723">
    <property type="term" value="F:RNA binding"/>
    <property type="evidence" value="ECO:0007669"/>
    <property type="project" value="InterPro"/>
</dbReference>
<name>A0A8X8IZ96_POPTO</name>
<dbReference type="InterPro" id="IPR046848">
    <property type="entry name" value="E_motif"/>
</dbReference>
<dbReference type="PROSITE" id="PS51375">
    <property type="entry name" value="PPR"/>
    <property type="match status" value="7"/>
</dbReference>
<dbReference type="GO" id="GO:0009451">
    <property type="term" value="P:RNA modification"/>
    <property type="evidence" value="ECO:0007669"/>
    <property type="project" value="InterPro"/>
</dbReference>
<protein>
    <recommendedName>
        <fullName evidence="5">Pentatricopeptide repeat-containing protein</fullName>
    </recommendedName>
</protein>
<dbReference type="AlphaFoldDB" id="A0A8X8IZ96"/>
<dbReference type="Pfam" id="PF20431">
    <property type="entry name" value="E_motif"/>
    <property type="match status" value="1"/>
</dbReference>
<feature type="repeat" description="PPR" evidence="2">
    <location>
        <begin position="633"/>
        <end position="667"/>
    </location>
</feature>
<feature type="repeat" description="PPR" evidence="2">
    <location>
        <begin position="96"/>
        <end position="126"/>
    </location>
</feature>
<feature type="repeat" description="PPR" evidence="2">
    <location>
        <begin position="430"/>
        <end position="464"/>
    </location>
</feature>
<organism evidence="3 4">
    <name type="scientific">Populus tomentosa</name>
    <name type="common">Chinese white poplar</name>
    <dbReference type="NCBI Taxonomy" id="118781"/>
    <lineage>
        <taxon>Eukaryota</taxon>
        <taxon>Viridiplantae</taxon>
        <taxon>Streptophyta</taxon>
        <taxon>Embryophyta</taxon>
        <taxon>Tracheophyta</taxon>
        <taxon>Spermatophyta</taxon>
        <taxon>Magnoliopsida</taxon>
        <taxon>eudicotyledons</taxon>
        <taxon>Gunneridae</taxon>
        <taxon>Pentapetalae</taxon>
        <taxon>rosids</taxon>
        <taxon>fabids</taxon>
        <taxon>Malpighiales</taxon>
        <taxon>Salicaceae</taxon>
        <taxon>Saliceae</taxon>
        <taxon>Populus</taxon>
    </lineage>
</organism>
<evidence type="ECO:0008006" key="5">
    <source>
        <dbReference type="Google" id="ProtNLM"/>
    </source>
</evidence>
<dbReference type="PANTHER" id="PTHR24015:SF2025">
    <property type="entry name" value="REPEAT-CONTAINING PROTEIN, PUTATIVE-RELATED"/>
    <property type="match status" value="1"/>
</dbReference>
<dbReference type="InterPro" id="IPR046960">
    <property type="entry name" value="PPR_At4g14850-like_plant"/>
</dbReference>
<evidence type="ECO:0000256" key="1">
    <source>
        <dbReference type="ARBA" id="ARBA00022737"/>
    </source>
</evidence>
<accession>A0A8X8IZ96</accession>
<keyword evidence="4" id="KW-1185">Reference proteome</keyword>
<dbReference type="FunFam" id="1.25.40.10:FF:000144">
    <property type="entry name" value="Pentatricopeptide repeat-containing protein, mitochondrial"/>
    <property type="match status" value="1"/>
</dbReference>
<feature type="repeat" description="PPR" evidence="2">
    <location>
        <begin position="127"/>
        <end position="161"/>
    </location>
</feature>
<sequence>MMDISLCFKPQSPSLIPKQTNINTEPKRDWNAIMKNHARLKNDHAILSTHTQMESFGIAPNNTTLPLIFKACSRLNDVERGRRVHSSIQGTNLIKDVRVGTAVIDFYCKCGLLEEANQLFGKMTQRDLVLWNAMISGFVGCGFYGEAIGLFRKMKIEGFELNSRTLVALILACEGLLELRLGKEIHGYLLRNGYFDCHPHVGTALIGFYLNFDVRVSSLVFDLMVMRSEVSWNAMITGYLDSGDSVKALELFVRMLEDGVMTDLVTILVVVQACAEFGYLKLGMQIHQMAIKFSYSNDLFILNALLNMYSKISSSELARKLFDITTVRDAALWNSMISAYIEYGCYEEASDVFNRMREEISPDERTIVVMLSVCRELDDGLKKGKSLHAHACKSGMRMDVSIGNAFLIMYTDLNCVEAARKVFSVMSDVDVISYNTLILALASAHLRGEAWELFQIMQASQVEPNSHTMISLLAACGDETCLKIGRSVHGFAIKHGFEINLSLNTALTDMYMNCGDEPKARSLFEACLARDLISWNAMISGYIKINQSNEALLFFNRMISEVEPNLITILNVLSTCTDLANLPQGRCLHGYAIRRFSPSGSNLSLANAIITMYTRCGSMLTAEKIFQSLPKRNIISWNAMITGYGTHGRGYDAIIAFKQMLEEGFQPNEVTFLSVLSACRHAGMIEQGLELFYSMVQDFKMIPALEHYGCVVDLLGRGGCLDEAREFINSMPIEPDASVWRALLSACRFHSNPKLASAIFENLVKLEPSNAGNYVLLSNIYAEAGHWSEVRQLRTFLKEKRLRKPPGTSWIIVRDQSHSFTAADTSHPQSDKIYANLNSLVTLIRESGYVSGFSLVFHDEED</sequence>
<feature type="repeat" description="PPR" evidence="2">
    <location>
        <begin position="228"/>
        <end position="262"/>
    </location>
</feature>
<dbReference type="Pfam" id="PF01535">
    <property type="entry name" value="PPR"/>
    <property type="match status" value="2"/>
</dbReference>
<reference evidence="3" key="1">
    <citation type="journal article" date="2020" name="bioRxiv">
        <title>Hybrid origin of Populus tomentosa Carr. identified through genome sequencing and phylogenomic analysis.</title>
        <authorList>
            <person name="An X."/>
            <person name="Gao K."/>
            <person name="Chen Z."/>
            <person name="Li J."/>
            <person name="Yang X."/>
            <person name="Yang X."/>
            <person name="Zhou J."/>
            <person name="Guo T."/>
            <person name="Zhao T."/>
            <person name="Huang S."/>
            <person name="Miao D."/>
            <person name="Khan W.U."/>
            <person name="Rao P."/>
            <person name="Ye M."/>
            <person name="Lei B."/>
            <person name="Liao W."/>
            <person name="Wang J."/>
            <person name="Ji L."/>
            <person name="Li Y."/>
            <person name="Guo B."/>
            <person name="Mustafa N.S."/>
            <person name="Li S."/>
            <person name="Yun Q."/>
            <person name="Keller S.R."/>
            <person name="Mao J."/>
            <person name="Zhang R."/>
            <person name="Strauss S.H."/>
        </authorList>
    </citation>
    <scope>NUCLEOTIDE SEQUENCE</scope>
    <source>
        <strain evidence="3">GM15</strain>
        <tissue evidence="3">Leaf</tissue>
    </source>
</reference>
<proteinExistence type="predicted"/>
<comment type="caution">
    <text evidence="3">The sequence shown here is derived from an EMBL/GenBank/DDBJ whole genome shotgun (WGS) entry which is preliminary data.</text>
</comment>
<dbReference type="PANTHER" id="PTHR24015">
    <property type="entry name" value="OS07G0578800 PROTEIN-RELATED"/>
    <property type="match status" value="1"/>
</dbReference>
<dbReference type="EMBL" id="JAAWWB010000001">
    <property type="protein sequence ID" value="KAG6792844.1"/>
    <property type="molecule type" value="Genomic_DNA"/>
</dbReference>
<evidence type="ECO:0000256" key="2">
    <source>
        <dbReference type="PROSITE-ProRule" id="PRU00708"/>
    </source>
</evidence>
<dbReference type="OrthoDB" id="1887476at2759"/>
<keyword evidence="1" id="KW-0677">Repeat</keyword>
<evidence type="ECO:0000313" key="3">
    <source>
        <dbReference type="EMBL" id="KAG6792844.1"/>
    </source>
</evidence>
<dbReference type="Pfam" id="PF20430">
    <property type="entry name" value="Eplus_motif"/>
    <property type="match status" value="1"/>
</dbReference>
<dbReference type="FunFam" id="1.25.40.10:FF:000073">
    <property type="entry name" value="Pentatricopeptide repeat-containing protein chloroplastic"/>
    <property type="match status" value="1"/>
</dbReference>
<gene>
    <name evidence="3" type="ORF">POTOM_002003</name>
</gene>
<evidence type="ECO:0000313" key="4">
    <source>
        <dbReference type="Proteomes" id="UP000886885"/>
    </source>
</evidence>
<dbReference type="FunFam" id="1.25.40.10:FF:000366">
    <property type="entry name" value="Pentatricopeptide (PPR) repeat-containing protein"/>
    <property type="match status" value="1"/>
</dbReference>